<proteinExistence type="predicted"/>
<evidence type="ECO:0000256" key="2">
    <source>
        <dbReference type="ARBA" id="ARBA00022840"/>
    </source>
</evidence>
<dbReference type="EMBL" id="LR862153">
    <property type="protein sequence ID" value="CAD1835645.1"/>
    <property type="molecule type" value="Genomic_DNA"/>
</dbReference>
<organism evidence="4">
    <name type="scientific">Ananas comosus var. bracteatus</name>
    <name type="common">red pineapple</name>
    <dbReference type="NCBI Taxonomy" id="296719"/>
    <lineage>
        <taxon>Eukaryota</taxon>
        <taxon>Viridiplantae</taxon>
        <taxon>Streptophyta</taxon>
        <taxon>Embryophyta</taxon>
        <taxon>Tracheophyta</taxon>
        <taxon>Spermatophyta</taxon>
        <taxon>Magnoliopsida</taxon>
        <taxon>Liliopsida</taxon>
        <taxon>Poales</taxon>
        <taxon>Bromeliaceae</taxon>
        <taxon>Bromelioideae</taxon>
        <taxon>Ananas</taxon>
    </lineage>
</organism>
<dbReference type="AlphaFoldDB" id="A0A6V7PY17"/>
<reference evidence="4" key="1">
    <citation type="submission" date="2020-07" db="EMBL/GenBank/DDBJ databases">
        <authorList>
            <person name="Lin J."/>
        </authorList>
    </citation>
    <scope>NUCLEOTIDE SEQUENCE</scope>
</reference>
<dbReference type="GO" id="GO:0005741">
    <property type="term" value="C:mitochondrial outer membrane"/>
    <property type="evidence" value="ECO:0007669"/>
    <property type="project" value="TreeGrafter"/>
</dbReference>
<accession>A0A6V7PY17</accession>
<feature type="domain" description="AAA ATPase AAA+ lid" evidence="3">
    <location>
        <begin position="33"/>
        <end position="66"/>
    </location>
</feature>
<dbReference type="InterPro" id="IPR041569">
    <property type="entry name" value="AAA_lid_3"/>
</dbReference>
<dbReference type="PANTHER" id="PTHR45644">
    <property type="entry name" value="AAA ATPASE, PUTATIVE (AFU_ORTHOLOGUE AFUA_2G12920)-RELATED-RELATED"/>
    <property type="match status" value="1"/>
</dbReference>
<sequence length="101" mass="11292">MCRIFVDLPNAGNRTKILKIILSKENLEAGFRYEELADATEGYSGSDLKNLRVAAAYKPVQELLEAEKVINLCLSIPFPFNHPALYAKMFFVLPSGIFSLP</sequence>
<dbReference type="Gene3D" id="1.10.8.60">
    <property type="match status" value="1"/>
</dbReference>
<keyword evidence="1" id="KW-0547">Nucleotide-binding</keyword>
<gene>
    <name evidence="4" type="ORF">CB5_LOCUS18856</name>
</gene>
<name>A0A6V7PY17_ANACO</name>
<dbReference type="SUPFAM" id="SSF52540">
    <property type="entry name" value="P-loop containing nucleoside triphosphate hydrolases"/>
    <property type="match status" value="1"/>
</dbReference>
<dbReference type="InterPro" id="IPR051701">
    <property type="entry name" value="Mito_OM_Translocase_MSP1"/>
</dbReference>
<evidence type="ECO:0000256" key="1">
    <source>
        <dbReference type="ARBA" id="ARBA00022741"/>
    </source>
</evidence>
<evidence type="ECO:0000259" key="3">
    <source>
        <dbReference type="Pfam" id="PF17862"/>
    </source>
</evidence>
<dbReference type="InterPro" id="IPR027417">
    <property type="entry name" value="P-loop_NTPase"/>
</dbReference>
<protein>
    <recommendedName>
        <fullName evidence="3">AAA ATPase AAA+ lid domain-containing protein</fullName>
    </recommendedName>
</protein>
<evidence type="ECO:0000313" key="4">
    <source>
        <dbReference type="EMBL" id="CAD1835645.1"/>
    </source>
</evidence>
<dbReference type="PANTHER" id="PTHR45644:SF56">
    <property type="entry name" value="AAA ATPASE, PUTATIVE (AFU_ORTHOLOGUE AFUA_2G12920)-RELATED"/>
    <property type="match status" value="1"/>
</dbReference>
<dbReference type="Pfam" id="PF17862">
    <property type="entry name" value="AAA_lid_3"/>
    <property type="match status" value="1"/>
</dbReference>
<keyword evidence="2" id="KW-0067">ATP-binding</keyword>
<dbReference type="GO" id="GO:0005524">
    <property type="term" value="F:ATP binding"/>
    <property type="evidence" value="ECO:0007669"/>
    <property type="project" value="UniProtKB-KW"/>
</dbReference>